<organism evidence="2 3">
    <name type="scientific">Acrocarpospora corrugata</name>
    <dbReference type="NCBI Taxonomy" id="35763"/>
    <lineage>
        <taxon>Bacteria</taxon>
        <taxon>Bacillati</taxon>
        <taxon>Actinomycetota</taxon>
        <taxon>Actinomycetes</taxon>
        <taxon>Streptosporangiales</taxon>
        <taxon>Streptosporangiaceae</taxon>
        <taxon>Acrocarpospora</taxon>
    </lineage>
</organism>
<evidence type="ECO:0000313" key="3">
    <source>
        <dbReference type="Proteomes" id="UP000334990"/>
    </source>
</evidence>
<accession>A0A5M3W0Y7</accession>
<reference evidence="2 3" key="1">
    <citation type="submission" date="2019-10" db="EMBL/GenBank/DDBJ databases">
        <title>Whole genome shotgun sequence of Acrocarpospora corrugata NBRC 13972.</title>
        <authorList>
            <person name="Ichikawa N."/>
            <person name="Kimura A."/>
            <person name="Kitahashi Y."/>
            <person name="Komaki H."/>
            <person name="Oguchi A."/>
        </authorList>
    </citation>
    <scope>NUCLEOTIDE SEQUENCE [LARGE SCALE GENOMIC DNA]</scope>
    <source>
        <strain evidence="2 3">NBRC 13972</strain>
    </source>
</reference>
<dbReference type="PROSITE" id="PS51257">
    <property type="entry name" value="PROKAR_LIPOPROTEIN"/>
    <property type="match status" value="1"/>
</dbReference>
<name>A0A5M3W0Y7_9ACTN</name>
<keyword evidence="3" id="KW-1185">Reference proteome</keyword>
<dbReference type="AlphaFoldDB" id="A0A5M3W0Y7"/>
<keyword evidence="1" id="KW-0732">Signal</keyword>
<dbReference type="RefSeq" id="WP_155337962.1">
    <property type="nucleotide sequence ID" value="NZ_BAAABN010000074.1"/>
</dbReference>
<protein>
    <recommendedName>
        <fullName evidence="4">Lipoprotein</fullName>
    </recommendedName>
</protein>
<feature type="chain" id="PRO_5024428900" description="Lipoprotein" evidence="1">
    <location>
        <begin position="25"/>
        <end position="246"/>
    </location>
</feature>
<sequence>MIRATSAALLLAALVACGPGPAPGASAESVCGALFDSTTFRENYGLDAKLETEFPAALKQQGCARVHIASIRGVADGACSIDSAQVEPTTPGGPAQLDGDRKVLVARARTRIDGQLACAEQPGTPPGSDVVGALRVLAAHVRADRRDREGVQLLVWSDMGQRDDKINIYAKDALATPAARKEIIEILAARGLPRLDGVTVRIFGFGTGVAKDATRESDLRSFWDELFAASGDPAVAGVEGVGRETV</sequence>
<gene>
    <name evidence="2" type="ORF">Acor_37560</name>
</gene>
<evidence type="ECO:0000256" key="1">
    <source>
        <dbReference type="SAM" id="SignalP"/>
    </source>
</evidence>
<dbReference type="EMBL" id="BLAD01000052">
    <property type="protein sequence ID" value="GES01692.1"/>
    <property type="molecule type" value="Genomic_DNA"/>
</dbReference>
<evidence type="ECO:0008006" key="4">
    <source>
        <dbReference type="Google" id="ProtNLM"/>
    </source>
</evidence>
<feature type="signal peptide" evidence="1">
    <location>
        <begin position="1"/>
        <end position="24"/>
    </location>
</feature>
<evidence type="ECO:0000313" key="2">
    <source>
        <dbReference type="EMBL" id="GES01692.1"/>
    </source>
</evidence>
<dbReference type="Proteomes" id="UP000334990">
    <property type="component" value="Unassembled WGS sequence"/>
</dbReference>
<comment type="caution">
    <text evidence="2">The sequence shown here is derived from an EMBL/GenBank/DDBJ whole genome shotgun (WGS) entry which is preliminary data.</text>
</comment>
<proteinExistence type="predicted"/>